<dbReference type="GO" id="GO:0016717">
    <property type="term" value="F:oxidoreductase activity, acting on paired donors, with oxidation of a pair of donors resulting in the reduction of molecular oxygen to two molecules of water"/>
    <property type="evidence" value="ECO:0007669"/>
    <property type="project" value="InterPro"/>
</dbReference>
<comment type="similarity">
    <text evidence="3">Belongs to the fatty acid desaturase type 1 family.</text>
</comment>
<evidence type="ECO:0000259" key="8">
    <source>
        <dbReference type="Pfam" id="PF11960"/>
    </source>
</evidence>
<feature type="domain" description="Fatty acid desaturase N-terminal" evidence="8">
    <location>
        <begin position="50"/>
        <end position="112"/>
    </location>
</feature>
<evidence type="ECO:0000256" key="2">
    <source>
        <dbReference type="ARBA" id="ARBA00005189"/>
    </source>
</evidence>
<feature type="transmembrane region" description="Helical" evidence="6">
    <location>
        <begin position="251"/>
        <end position="271"/>
    </location>
</feature>
<dbReference type="AlphaFoldDB" id="A0A5J4Z1L4"/>
<dbReference type="InterPro" id="IPR021863">
    <property type="entry name" value="FAS_N"/>
</dbReference>
<evidence type="ECO:0000256" key="3">
    <source>
        <dbReference type="ARBA" id="ARBA00009295"/>
    </source>
</evidence>
<comment type="pathway">
    <text evidence="2">Lipid metabolism.</text>
</comment>
<feature type="transmembrane region" description="Helical" evidence="6">
    <location>
        <begin position="99"/>
        <end position="115"/>
    </location>
</feature>
<accession>A0A5J4Z1L4</accession>
<evidence type="ECO:0000256" key="5">
    <source>
        <dbReference type="ARBA" id="ARBA00023136"/>
    </source>
</evidence>
<evidence type="ECO:0000256" key="1">
    <source>
        <dbReference type="ARBA" id="ARBA00004370"/>
    </source>
</evidence>
<dbReference type="CDD" id="cd03507">
    <property type="entry name" value="Delta12-FADS-like"/>
    <property type="match status" value="1"/>
</dbReference>
<organism evidence="9 10">
    <name type="scientific">Porphyridium purpureum</name>
    <name type="common">Red alga</name>
    <name type="synonym">Porphyridium cruentum</name>
    <dbReference type="NCBI Taxonomy" id="35688"/>
    <lineage>
        <taxon>Eukaryota</taxon>
        <taxon>Rhodophyta</taxon>
        <taxon>Bangiophyceae</taxon>
        <taxon>Porphyridiales</taxon>
        <taxon>Porphyridiaceae</taxon>
        <taxon>Porphyridium</taxon>
    </lineage>
</organism>
<reference evidence="10" key="1">
    <citation type="journal article" date="2019" name="Nat. Commun.">
        <title>Expansion of phycobilisome linker gene families in mesophilic red algae.</title>
        <authorList>
            <person name="Lee J."/>
            <person name="Kim D."/>
            <person name="Bhattacharya D."/>
            <person name="Yoon H.S."/>
        </authorList>
    </citation>
    <scope>NUCLEOTIDE SEQUENCE [LARGE SCALE GENOMIC DNA]</scope>
    <source>
        <strain evidence="10">CCMP 1328</strain>
    </source>
</reference>
<dbReference type="PANTHER" id="PTHR32100">
    <property type="entry name" value="OMEGA-6 FATTY ACID DESATURASE, CHLOROPLASTIC"/>
    <property type="match status" value="1"/>
</dbReference>
<dbReference type="EMBL" id="VRMN01000002">
    <property type="protein sequence ID" value="KAA8496773.1"/>
    <property type="molecule type" value="Genomic_DNA"/>
</dbReference>
<dbReference type="Pfam" id="PF00487">
    <property type="entry name" value="FA_desaturase"/>
    <property type="match status" value="1"/>
</dbReference>
<dbReference type="Proteomes" id="UP000324585">
    <property type="component" value="Unassembled WGS sequence"/>
</dbReference>
<name>A0A5J4Z1L4_PORPP</name>
<keyword evidence="6" id="KW-0812">Transmembrane</keyword>
<keyword evidence="10" id="KW-1185">Reference proteome</keyword>
<proteinExistence type="inferred from homology"/>
<dbReference type="OrthoDB" id="1461976at2759"/>
<evidence type="ECO:0000313" key="9">
    <source>
        <dbReference type="EMBL" id="KAA8496773.1"/>
    </source>
</evidence>
<dbReference type="GO" id="GO:0016020">
    <property type="term" value="C:membrane"/>
    <property type="evidence" value="ECO:0007669"/>
    <property type="project" value="UniProtKB-SubCell"/>
</dbReference>
<keyword evidence="5 6" id="KW-0472">Membrane</keyword>
<evidence type="ECO:0000256" key="6">
    <source>
        <dbReference type="SAM" id="Phobius"/>
    </source>
</evidence>
<gene>
    <name evidence="9" type="ORF">FVE85_0502</name>
</gene>
<evidence type="ECO:0000256" key="4">
    <source>
        <dbReference type="ARBA" id="ARBA00023002"/>
    </source>
</evidence>
<dbReference type="Pfam" id="PF11960">
    <property type="entry name" value="DUF3474"/>
    <property type="match status" value="1"/>
</dbReference>
<protein>
    <submittedName>
        <fullName evidence="9">Omega-3 fatty acid desaturase, chloroplastic</fullName>
    </submittedName>
</protein>
<dbReference type="GO" id="GO:0006629">
    <property type="term" value="P:lipid metabolic process"/>
    <property type="evidence" value="ECO:0007669"/>
    <property type="project" value="InterPro"/>
</dbReference>
<comment type="subcellular location">
    <subcellularLocation>
        <location evidence="1">Membrane</location>
    </subcellularLocation>
</comment>
<keyword evidence="4" id="KW-0560">Oxidoreductase</keyword>
<dbReference type="OMA" id="NSVMGHI"/>
<comment type="caution">
    <text evidence="9">The sequence shown here is derived from an EMBL/GenBank/DDBJ whole genome shotgun (WGS) entry which is preliminary data.</text>
</comment>
<keyword evidence="6" id="KW-1133">Transmembrane helix</keyword>
<dbReference type="InterPro" id="IPR012171">
    <property type="entry name" value="Fatty_acid_desaturase"/>
</dbReference>
<sequence length="411" mass="46022">MFAGFVPSGGVASVRTSARSVNDRVSGARVAVRRNGASTTVRMTAAVPSTNAKSLVGATVAPNPEFEKFAKPPPFTMEEVRKAIPQECWRKDATKSTMYLLRDLVTIAVLAAIAVKAANPLVWALYTLAQGTLFWALFVVGHDCGHGSYSNSSLLNEIVGHLTHASILVPFHGWRISHRTHHANHANVDKDESWYPYSKKDYDEMSLSRRMFRFELPVALFGYPVYLFKNTPNKTGSHWLPGSRLFKPSEAGMVVRSTLSCIAMLGLLAAVGAKIGLAMLAKLYMGPLVVFWAWLAAVTYLHHTDESVPSYRNEEWNYFRGALSTVDRDFGPLIDSVHHHIGWHVVHHTFPQIPHYNLVKATEAVKPVLGEYYREPERSGFMPWHLVRSLGDSFKKCRWVDNEGDVVFYKH</sequence>
<feature type="domain" description="Fatty acid desaturase" evidence="7">
    <location>
        <begin position="121"/>
        <end position="373"/>
    </location>
</feature>
<evidence type="ECO:0000313" key="10">
    <source>
        <dbReference type="Proteomes" id="UP000324585"/>
    </source>
</evidence>
<dbReference type="InterPro" id="IPR005804">
    <property type="entry name" value="FA_desaturase_dom"/>
</dbReference>
<evidence type="ECO:0000259" key="7">
    <source>
        <dbReference type="Pfam" id="PF00487"/>
    </source>
</evidence>